<dbReference type="EMBL" id="JAPFFF010000025">
    <property type="protein sequence ID" value="KAK8849973.1"/>
    <property type="molecule type" value="Genomic_DNA"/>
</dbReference>
<protein>
    <recommendedName>
        <fullName evidence="3">Ras family protein</fullName>
    </recommendedName>
</protein>
<evidence type="ECO:0000313" key="1">
    <source>
        <dbReference type="EMBL" id="KAK8849973.1"/>
    </source>
</evidence>
<gene>
    <name evidence="1" type="ORF">M9Y10_018566</name>
</gene>
<sequence length="113" mass="12886">MIGSTFAGKTCLISTFLRGEQSDGFHRSLGFDYYTKSMTIDKGEFKMRIFDVSAAYLRDNFIKHFLGSKTFNHATIIAVNVSNRRELDEVKICVDWAKNCGYDCPVYIAAHRL</sequence>
<comment type="caution">
    <text evidence="1">The sequence shown here is derived from an EMBL/GenBank/DDBJ whole genome shotgun (WGS) entry which is preliminary data.</text>
</comment>
<dbReference type="InterPro" id="IPR001806">
    <property type="entry name" value="Small_GTPase"/>
</dbReference>
<name>A0ABR2HMZ9_9EUKA</name>
<evidence type="ECO:0008006" key="3">
    <source>
        <dbReference type="Google" id="ProtNLM"/>
    </source>
</evidence>
<dbReference type="InterPro" id="IPR027417">
    <property type="entry name" value="P-loop_NTPase"/>
</dbReference>
<reference evidence="1 2" key="1">
    <citation type="submission" date="2024-04" db="EMBL/GenBank/DDBJ databases">
        <title>Tritrichomonas musculus Genome.</title>
        <authorList>
            <person name="Alves-Ferreira E."/>
            <person name="Grigg M."/>
            <person name="Lorenzi H."/>
            <person name="Galac M."/>
        </authorList>
    </citation>
    <scope>NUCLEOTIDE SEQUENCE [LARGE SCALE GENOMIC DNA]</scope>
    <source>
        <strain evidence="1 2">EAF2021</strain>
    </source>
</reference>
<dbReference type="Gene3D" id="3.40.50.300">
    <property type="entry name" value="P-loop containing nucleotide triphosphate hydrolases"/>
    <property type="match status" value="1"/>
</dbReference>
<evidence type="ECO:0000313" key="2">
    <source>
        <dbReference type="Proteomes" id="UP001470230"/>
    </source>
</evidence>
<dbReference type="Proteomes" id="UP001470230">
    <property type="component" value="Unassembled WGS sequence"/>
</dbReference>
<keyword evidence="2" id="KW-1185">Reference proteome</keyword>
<dbReference type="SUPFAM" id="SSF52540">
    <property type="entry name" value="P-loop containing nucleoside triphosphate hydrolases"/>
    <property type="match status" value="1"/>
</dbReference>
<organism evidence="1 2">
    <name type="scientific">Tritrichomonas musculus</name>
    <dbReference type="NCBI Taxonomy" id="1915356"/>
    <lineage>
        <taxon>Eukaryota</taxon>
        <taxon>Metamonada</taxon>
        <taxon>Parabasalia</taxon>
        <taxon>Tritrichomonadida</taxon>
        <taxon>Tritrichomonadidae</taxon>
        <taxon>Tritrichomonas</taxon>
    </lineage>
</organism>
<proteinExistence type="predicted"/>
<dbReference type="Pfam" id="PF00071">
    <property type="entry name" value="Ras"/>
    <property type="match status" value="1"/>
</dbReference>
<accession>A0ABR2HMZ9</accession>